<dbReference type="GO" id="GO:0046872">
    <property type="term" value="F:metal ion binding"/>
    <property type="evidence" value="ECO:0007669"/>
    <property type="project" value="InterPro"/>
</dbReference>
<dbReference type="AlphaFoldDB" id="A0A258HNL3"/>
<gene>
    <name evidence="2" type="ORF">B7Y86_02710</name>
</gene>
<dbReference type="Proteomes" id="UP000216147">
    <property type="component" value="Unassembled WGS sequence"/>
</dbReference>
<dbReference type="GO" id="GO:0003677">
    <property type="term" value="F:DNA binding"/>
    <property type="evidence" value="ECO:0007669"/>
    <property type="project" value="InterPro"/>
</dbReference>
<comment type="caution">
    <text evidence="2">The sequence shown here is derived from an EMBL/GenBank/DDBJ whole genome shotgun (WGS) entry which is preliminary data.</text>
</comment>
<reference evidence="2 3" key="1">
    <citation type="submission" date="2017-03" db="EMBL/GenBank/DDBJ databases">
        <title>Lifting the veil on microbial sulfur biogeochemistry in mining wastewaters.</title>
        <authorList>
            <person name="Kantor R.S."/>
            <person name="Colenbrander Nelson T."/>
            <person name="Marshall S."/>
            <person name="Bennett D."/>
            <person name="Apte S."/>
            <person name="Camacho D."/>
            <person name="Thomas B.C."/>
            <person name="Warren L.A."/>
            <person name="Banfield J.F."/>
        </authorList>
    </citation>
    <scope>NUCLEOTIDE SEQUENCE [LARGE SCALE GENOMIC DNA]</scope>
    <source>
        <strain evidence="2">32-68-21</strain>
    </source>
</reference>
<evidence type="ECO:0000256" key="1">
    <source>
        <dbReference type="ARBA" id="ARBA00005260"/>
    </source>
</evidence>
<dbReference type="CDD" id="cd10154">
    <property type="entry name" value="NreA-like_DUF156"/>
    <property type="match status" value="1"/>
</dbReference>
<evidence type="ECO:0000313" key="2">
    <source>
        <dbReference type="EMBL" id="OYX58615.1"/>
    </source>
</evidence>
<dbReference type="Pfam" id="PF02583">
    <property type="entry name" value="Trns_repr_metal"/>
    <property type="match status" value="1"/>
</dbReference>
<proteinExistence type="inferred from homology"/>
<dbReference type="InterPro" id="IPR038390">
    <property type="entry name" value="Metal_Tscrpt_repr_sf"/>
</dbReference>
<dbReference type="EMBL" id="NCEQ01000002">
    <property type="protein sequence ID" value="OYX58615.1"/>
    <property type="molecule type" value="Genomic_DNA"/>
</dbReference>
<dbReference type="InterPro" id="IPR003735">
    <property type="entry name" value="Metal_Tscrpt_repr"/>
</dbReference>
<accession>A0A258HNL3</accession>
<dbReference type="GO" id="GO:0045892">
    <property type="term" value="P:negative regulation of DNA-templated transcription"/>
    <property type="evidence" value="ECO:0007669"/>
    <property type="project" value="UniProtKB-ARBA"/>
</dbReference>
<protein>
    <submittedName>
        <fullName evidence="2">Metal resistance protein</fullName>
    </submittedName>
</protein>
<dbReference type="Gene3D" id="1.20.58.1000">
    <property type="entry name" value="Metal-sensitive repressor, helix protomer"/>
    <property type="match status" value="1"/>
</dbReference>
<sequence>MAHVAHESHPEIVNRLKRAEGHLRKTIGMIEAGRSCLDLAQQLHAIEKAVAAAKKTLIHDHIDHCLAHASDGDPAEARQAVAEFKAITKYL</sequence>
<organism evidence="2 3">
    <name type="scientific">Brevundimonas subvibrioides</name>
    <dbReference type="NCBI Taxonomy" id="74313"/>
    <lineage>
        <taxon>Bacteria</taxon>
        <taxon>Pseudomonadati</taxon>
        <taxon>Pseudomonadota</taxon>
        <taxon>Alphaproteobacteria</taxon>
        <taxon>Caulobacterales</taxon>
        <taxon>Caulobacteraceae</taxon>
        <taxon>Brevundimonas</taxon>
    </lineage>
</organism>
<name>A0A258HNL3_9CAUL</name>
<dbReference type="PANTHER" id="PTHR33677">
    <property type="entry name" value="TRANSCRIPTIONAL REPRESSOR FRMR-RELATED"/>
    <property type="match status" value="1"/>
</dbReference>
<comment type="similarity">
    <text evidence="1">Belongs to the FrmR/RcnR family.</text>
</comment>
<dbReference type="PANTHER" id="PTHR33677:SF5">
    <property type="entry name" value="TRANSCRIPTIONAL REPRESSOR FRMR"/>
    <property type="match status" value="1"/>
</dbReference>
<evidence type="ECO:0000313" key="3">
    <source>
        <dbReference type="Proteomes" id="UP000216147"/>
    </source>
</evidence>